<dbReference type="AlphaFoldDB" id="A0AAW4BTC3"/>
<accession>A0AAW4BTC3</accession>
<dbReference type="Proteomes" id="UP000639504">
    <property type="component" value="Unassembled WGS sequence"/>
</dbReference>
<protein>
    <recommendedName>
        <fullName evidence="3">Integrase</fullName>
    </recommendedName>
</protein>
<dbReference type="RefSeq" id="WP_143133045.1">
    <property type="nucleotide sequence ID" value="NZ_JADLJW010000002.1"/>
</dbReference>
<name>A0AAW4BTC3_PSEPU</name>
<proteinExistence type="predicted"/>
<evidence type="ECO:0000313" key="2">
    <source>
        <dbReference type="Proteomes" id="UP000639504"/>
    </source>
</evidence>
<evidence type="ECO:0000313" key="1">
    <source>
        <dbReference type="EMBL" id="MBF8734707.1"/>
    </source>
</evidence>
<organism evidence="1 2">
    <name type="scientific">Pseudomonas putida</name>
    <name type="common">Arthrobacter siderocapsulatus</name>
    <dbReference type="NCBI Taxonomy" id="303"/>
    <lineage>
        <taxon>Bacteria</taxon>
        <taxon>Pseudomonadati</taxon>
        <taxon>Pseudomonadota</taxon>
        <taxon>Gammaproteobacteria</taxon>
        <taxon>Pseudomonadales</taxon>
        <taxon>Pseudomonadaceae</taxon>
        <taxon>Pseudomonas</taxon>
    </lineage>
</organism>
<gene>
    <name evidence="1" type="ORF">IR015_04710</name>
</gene>
<sequence>MINLTNAPAWLDSYNYSVEIACAISEASEYLVRRYPPSRTLTFESITSTHGGDATELFFLKLFKYAPGCNNRQFDESWIVNAFEFVVAAKQDLSSVDLSGLFDVSREHYRRSAYTAVRKGIWLTLVLLYGKGCISLPASFKALSVIDESLPGAQRTDFAFECYPELMNFVVSGRYKLCESEYWAGVDSKVRERVAQYGTRLFWVLGATKPEQINLDDVIKVHLHYIGSNDKLAAEIPTRTIMGFVCHRFGSRVGFTYEEFCRELDGKLLGARKNSQGLSDVSGELSSLDELYAEMQALVKRDYAPSRLGNFTPNDFGVEGVAASFEYWMVSQRRFIERRNYEREFGSVGGISAFNMYMFEFLPRWYASFEYEAGYSYPSSPAKLSSIFIAPAEAVNGAPPSFLTFLDRLFKQPVVSADTVHLQQLSYYFNWVERKYQEHEGYTGFRNPITALDKRKVAPSSESNARPFTRWQYSMALNYLGCIFCAIKLINQAILDGDLMLSDIQSFEQVALALGWNPKFYCGGREYTVSRIPRVFLERWTIPGDGAVLTVISTHYLVHILTAVDSGLRHQSVRWLCINFDRYLGEDYADNSAHKIYVSTDKVSQSPIESHVSTLTIEALRFHRDLRDLIDLPVFKQEIYYRGNEETRKGKFIPLFSRNVATGHPFNEVSYGEAYVKFLIEFQVFLNDFGADCKLFELKPDGYHYGDKIEGDIRVSTHYGVLYCPIRPVTDMTPHHTRSSTVRAWRRFMSAEDVGRYKTGHKSVAVVNYYDKVLEEDRVELSQRLNRDIDNVWAGESINASSPMSNFRKSIQLNPAKAMVDFGCITSAPVSGSEEVDGVALITRQHHSGLAHFSTHICTRNGVCTEEMKLEGLEDRCGMCIYAVKGVDNLPAIDVKINCLTVEVRDLHDYADSLCEKNQYELAKVDERLEVVVAELLGWIWSRDHLVVTAKNMKDYDDKFFSFRPEILERSMRQFNCDERSVEYVLSRLYLDSQFPYLISDVVRAKYRALQVALMGNQSGVFDIFNRAVDSTSEFVGQIKSMLDFQGMKVSELARELEAKLQCSQGYINTIGTVLVEDEE</sequence>
<comment type="caution">
    <text evidence="1">The sequence shown here is derived from an EMBL/GenBank/DDBJ whole genome shotgun (WGS) entry which is preliminary data.</text>
</comment>
<evidence type="ECO:0008006" key="3">
    <source>
        <dbReference type="Google" id="ProtNLM"/>
    </source>
</evidence>
<dbReference type="EMBL" id="JADLKB010000003">
    <property type="protein sequence ID" value="MBF8734707.1"/>
    <property type="molecule type" value="Genomic_DNA"/>
</dbReference>
<reference evidence="1" key="1">
    <citation type="submission" date="2020-10" db="EMBL/GenBank/DDBJ databases">
        <title>Genome sequences of Pseudomonas isolates.</title>
        <authorList>
            <person name="Wessels L."/>
            <person name="Reich F."/>
            <person name="Hammerl J."/>
        </authorList>
    </citation>
    <scope>NUCLEOTIDE SEQUENCE</scope>
    <source>
        <strain evidence="1">20-MO00640-0</strain>
    </source>
</reference>